<dbReference type="InterPro" id="IPR016194">
    <property type="entry name" value="SPOC-like_C_dom_sf"/>
</dbReference>
<dbReference type="GO" id="GO:0003690">
    <property type="term" value="F:double-stranded DNA binding"/>
    <property type="evidence" value="ECO:0007669"/>
    <property type="project" value="UniProtKB-UniRule"/>
</dbReference>
<dbReference type="HAMAP" id="MF_01875">
    <property type="entry name" value="Prokaryotic_Ku"/>
    <property type="match status" value="1"/>
</dbReference>
<dbReference type="InterPro" id="IPR006164">
    <property type="entry name" value="DNA_bd_Ku70/Ku80"/>
</dbReference>
<keyword evidence="2" id="KW-0227">DNA damage</keyword>
<comment type="similarity">
    <text evidence="2">Belongs to the prokaryotic Ku family.</text>
</comment>
<keyword evidence="1 2" id="KW-0238">DNA-binding</keyword>
<dbReference type="Gene3D" id="2.40.290.10">
    <property type="match status" value="1"/>
</dbReference>
<dbReference type="EMBL" id="JAEKLZ010000204">
    <property type="protein sequence ID" value="MBW8726251.1"/>
    <property type="molecule type" value="Genomic_DNA"/>
</dbReference>
<evidence type="ECO:0000256" key="2">
    <source>
        <dbReference type="HAMAP-Rule" id="MF_01875"/>
    </source>
</evidence>
<dbReference type="InterPro" id="IPR009187">
    <property type="entry name" value="Prok_Ku"/>
</dbReference>
<comment type="caution">
    <text evidence="4">The sequence shown here is derived from an EMBL/GenBank/DDBJ whole genome shotgun (WGS) entry which is preliminary data.</text>
</comment>
<evidence type="ECO:0000313" key="5">
    <source>
        <dbReference type="Proteomes" id="UP000700706"/>
    </source>
</evidence>
<comment type="subunit">
    <text evidence="2">Homodimer. Interacts with LigD.</text>
</comment>
<dbReference type="Proteomes" id="UP000700706">
    <property type="component" value="Unassembled WGS sequence"/>
</dbReference>
<dbReference type="SUPFAM" id="SSF100939">
    <property type="entry name" value="SPOC domain-like"/>
    <property type="match status" value="1"/>
</dbReference>
<reference evidence="4" key="1">
    <citation type="submission" date="2020-06" db="EMBL/GenBank/DDBJ databases">
        <title>Stable isotope informed genome-resolved metagenomics uncovers potential trophic interactions in rhizosphere soil.</title>
        <authorList>
            <person name="Starr E.P."/>
            <person name="Shi S."/>
            <person name="Blazewicz S.J."/>
            <person name="Koch B.J."/>
            <person name="Probst A.J."/>
            <person name="Hungate B.A."/>
            <person name="Pett-Ridge J."/>
            <person name="Firestone M.K."/>
            <person name="Banfield J.F."/>
        </authorList>
    </citation>
    <scope>NUCLEOTIDE SEQUENCE</scope>
    <source>
        <strain evidence="4">YM_69_17</strain>
    </source>
</reference>
<gene>
    <name evidence="2" type="primary">ku</name>
    <name evidence="4" type="ORF">JF625_13975</name>
</gene>
<protein>
    <recommendedName>
        <fullName evidence="2">Non-homologous end joining protein Ku</fullName>
    </recommendedName>
</protein>
<keyword evidence="2" id="KW-0234">DNA repair</keyword>
<organism evidence="4 5">
    <name type="scientific">Inquilinus limosus</name>
    <dbReference type="NCBI Taxonomy" id="171674"/>
    <lineage>
        <taxon>Bacteria</taxon>
        <taxon>Pseudomonadati</taxon>
        <taxon>Pseudomonadota</taxon>
        <taxon>Alphaproteobacteria</taxon>
        <taxon>Rhodospirillales</taxon>
        <taxon>Rhodospirillaceae</taxon>
        <taxon>Inquilinus</taxon>
    </lineage>
</organism>
<dbReference type="PANTHER" id="PTHR41251">
    <property type="entry name" value="NON-HOMOLOGOUS END JOINING PROTEIN KU"/>
    <property type="match status" value="1"/>
</dbReference>
<dbReference type="PANTHER" id="PTHR41251:SF1">
    <property type="entry name" value="NON-HOMOLOGOUS END JOINING PROTEIN KU"/>
    <property type="match status" value="1"/>
</dbReference>
<proteinExistence type="inferred from homology"/>
<name>A0A952FKW0_9PROT</name>
<comment type="function">
    <text evidence="2">With LigD forms a non-homologous end joining (NHEJ) DNA repair enzyme, which repairs dsDNA breaks with reduced fidelity. Binds linear dsDNA with 5'- and 3'- overhangs but not closed circular dsDNA nor ssDNA. Recruits and stimulates the ligase activity of LigD.</text>
</comment>
<dbReference type="AlphaFoldDB" id="A0A952FKW0"/>
<dbReference type="PIRSF" id="PIRSF006493">
    <property type="entry name" value="Prok_Ku"/>
    <property type="match status" value="1"/>
</dbReference>
<evidence type="ECO:0000259" key="3">
    <source>
        <dbReference type="SMART" id="SM00559"/>
    </source>
</evidence>
<evidence type="ECO:0000256" key="1">
    <source>
        <dbReference type="ARBA" id="ARBA00023125"/>
    </source>
</evidence>
<evidence type="ECO:0000313" key="4">
    <source>
        <dbReference type="EMBL" id="MBW8726251.1"/>
    </source>
</evidence>
<dbReference type="GO" id="GO:0006310">
    <property type="term" value="P:DNA recombination"/>
    <property type="evidence" value="ECO:0007669"/>
    <property type="project" value="UniProtKB-KW"/>
</dbReference>
<feature type="domain" description="Ku" evidence="3">
    <location>
        <begin position="55"/>
        <end position="183"/>
    </location>
</feature>
<dbReference type="SMART" id="SM00559">
    <property type="entry name" value="Ku78"/>
    <property type="match status" value="1"/>
</dbReference>
<sequence length="265" mass="29688">MAARSFWSGYLKLSLVTCPVEMTPAVTQAERVRFHTLNQATGNRVVSQYVDSVSGKPVADDDQLRGYPVGEDDYVTLTDDEFSAVALETTRTIDIEHFVPRAEVGLVWRDRPHFLTPSEPVGEEAFSVIREAMVATRMVGLSKLVLYRRERPIMVEPRGKGMVVWTLRQADEVRDEAAAFGGIKPATPPKDAMQLALSVIKERTVEWSEDLLADRVQASLKKIIARKKKGRKVEAPKPKAEEETGKVIDLMAALRKSLEANKRKR</sequence>
<keyword evidence="2" id="KW-0233">DNA recombination</keyword>
<dbReference type="GO" id="GO:0006303">
    <property type="term" value="P:double-strand break repair via nonhomologous end joining"/>
    <property type="evidence" value="ECO:0007669"/>
    <property type="project" value="UniProtKB-UniRule"/>
</dbReference>
<dbReference type="Pfam" id="PF02735">
    <property type="entry name" value="Ku"/>
    <property type="match status" value="1"/>
</dbReference>
<dbReference type="NCBIfam" id="TIGR02772">
    <property type="entry name" value="Ku_bact"/>
    <property type="match status" value="1"/>
</dbReference>
<accession>A0A952FKW0</accession>